<comment type="caution">
    <text evidence="2">The sequence shown here is derived from an EMBL/GenBank/DDBJ whole genome shotgun (WGS) entry which is preliminary data.</text>
</comment>
<keyword evidence="1" id="KW-1133">Transmembrane helix</keyword>
<keyword evidence="3" id="KW-1185">Reference proteome</keyword>
<gene>
    <name evidence="2" type="ORF">DU506_17095</name>
</gene>
<keyword evidence="1" id="KW-0472">Membrane</keyword>
<evidence type="ECO:0000313" key="3">
    <source>
        <dbReference type="Proteomes" id="UP000253204"/>
    </source>
</evidence>
<dbReference type="RefSeq" id="WP_114488098.1">
    <property type="nucleotide sequence ID" value="NZ_QPIJ01000054.1"/>
</dbReference>
<dbReference type="AlphaFoldDB" id="A0A368TSM5"/>
<dbReference type="EMBL" id="QPIJ01000054">
    <property type="protein sequence ID" value="RCV87122.1"/>
    <property type="molecule type" value="Genomic_DNA"/>
</dbReference>
<feature type="transmembrane region" description="Helical" evidence="1">
    <location>
        <begin position="46"/>
        <end position="68"/>
    </location>
</feature>
<evidence type="ECO:0000313" key="2">
    <source>
        <dbReference type="EMBL" id="RCV87122.1"/>
    </source>
</evidence>
<evidence type="ECO:0000256" key="1">
    <source>
        <dbReference type="SAM" id="Phobius"/>
    </source>
</evidence>
<keyword evidence="1" id="KW-0812">Transmembrane</keyword>
<protein>
    <submittedName>
        <fullName evidence="2">Uncharacterized protein</fullName>
    </submittedName>
</protein>
<organism evidence="2 3">
    <name type="scientific">Vreelandella rituensis</name>
    <dbReference type="NCBI Taxonomy" id="2282306"/>
    <lineage>
        <taxon>Bacteria</taxon>
        <taxon>Pseudomonadati</taxon>
        <taxon>Pseudomonadota</taxon>
        <taxon>Gammaproteobacteria</taxon>
        <taxon>Oceanospirillales</taxon>
        <taxon>Halomonadaceae</taxon>
        <taxon>Vreelandella</taxon>
    </lineage>
</organism>
<proteinExistence type="predicted"/>
<sequence length="113" mass="12915">MSHLLFFPVYAFLLLYALWVFFLAVMSLKRAKDAGTLTFWNKMFGYPVLFVGLLLDFLANTLVLTVLLGELPREGTVTARLKRHNETSTGWRKAVAVWAEQHLDQFDPSGDHI</sequence>
<feature type="transmembrane region" description="Helical" evidence="1">
    <location>
        <begin position="6"/>
        <end position="25"/>
    </location>
</feature>
<reference evidence="2 3" key="1">
    <citation type="submission" date="2018-07" db="EMBL/GenBank/DDBJ databases">
        <title>Halomonas rutogse sp. nov., isolated from Lake TangqianCo on Tibetan Plateau.</title>
        <authorList>
            <person name="Lu H."/>
            <person name="Xing P."/>
            <person name="Wu Q."/>
        </authorList>
    </citation>
    <scope>NUCLEOTIDE SEQUENCE [LARGE SCALE GENOMIC DNA]</scope>
    <source>
        <strain evidence="2 3">TQ8S</strain>
    </source>
</reference>
<accession>A0A368TSM5</accession>
<dbReference type="Proteomes" id="UP000253204">
    <property type="component" value="Unassembled WGS sequence"/>
</dbReference>
<name>A0A368TSM5_9GAMM</name>